<evidence type="ECO:0000256" key="4">
    <source>
        <dbReference type="ARBA" id="ARBA00022692"/>
    </source>
</evidence>
<dbReference type="Pfam" id="PF00571">
    <property type="entry name" value="CBS"/>
    <property type="match status" value="2"/>
</dbReference>
<dbReference type="SMART" id="SM01091">
    <property type="entry name" value="CorC_HlyC"/>
    <property type="match status" value="1"/>
</dbReference>
<evidence type="ECO:0000256" key="5">
    <source>
        <dbReference type="ARBA" id="ARBA00022737"/>
    </source>
</evidence>
<dbReference type="RefSeq" id="WP_191747135.1">
    <property type="nucleotide sequence ID" value="NZ_JACSQC010000004.1"/>
</dbReference>
<keyword evidence="6 10" id="KW-1133">Transmembrane helix</keyword>
<feature type="transmembrane region" description="Helical" evidence="12">
    <location>
        <begin position="97"/>
        <end position="122"/>
    </location>
</feature>
<dbReference type="Gene3D" id="3.30.465.10">
    <property type="match status" value="1"/>
</dbReference>
<comment type="subcellular location">
    <subcellularLocation>
        <location evidence="1">Cell membrane</location>
        <topology evidence="1">Multi-pass membrane protein</topology>
    </subcellularLocation>
</comment>
<evidence type="ECO:0000256" key="10">
    <source>
        <dbReference type="PROSITE-ProRule" id="PRU01193"/>
    </source>
</evidence>
<gene>
    <name evidence="15" type="ORF">H9638_10590</name>
</gene>
<dbReference type="PROSITE" id="PS51846">
    <property type="entry name" value="CNNM"/>
    <property type="match status" value="1"/>
</dbReference>
<evidence type="ECO:0000313" key="16">
    <source>
        <dbReference type="Proteomes" id="UP000652763"/>
    </source>
</evidence>
<dbReference type="PROSITE" id="PS51371">
    <property type="entry name" value="CBS"/>
    <property type="match status" value="2"/>
</dbReference>
<dbReference type="InterPro" id="IPR002550">
    <property type="entry name" value="CNNM"/>
</dbReference>
<evidence type="ECO:0000256" key="1">
    <source>
        <dbReference type="ARBA" id="ARBA00004651"/>
    </source>
</evidence>
<dbReference type="Pfam" id="PF03471">
    <property type="entry name" value="CorC_HlyC"/>
    <property type="match status" value="1"/>
</dbReference>
<reference evidence="15 16" key="1">
    <citation type="submission" date="2020-08" db="EMBL/GenBank/DDBJ databases">
        <title>A Genomic Blueprint of the Chicken Gut Microbiome.</title>
        <authorList>
            <person name="Gilroy R."/>
            <person name="Ravi A."/>
            <person name="Getino M."/>
            <person name="Pursley I."/>
            <person name="Horton D.L."/>
            <person name="Alikhan N.-F."/>
            <person name="Baker D."/>
            <person name="Gharbi K."/>
            <person name="Hall N."/>
            <person name="Watson M."/>
            <person name="Adriaenssens E.M."/>
            <person name="Foster-Nyarko E."/>
            <person name="Jarju S."/>
            <person name="Secka A."/>
            <person name="Antonio M."/>
            <person name="Oren A."/>
            <person name="Chaudhuri R."/>
            <person name="La Ragione R.M."/>
            <person name="Hildebrand F."/>
            <person name="Pallen M.J."/>
        </authorList>
    </citation>
    <scope>NUCLEOTIDE SEQUENCE [LARGE SCALE GENOMIC DNA]</scope>
    <source>
        <strain evidence="15 16">Sa2BUA2</strain>
    </source>
</reference>
<feature type="domain" description="CBS" evidence="13">
    <location>
        <begin position="220"/>
        <end position="282"/>
    </location>
</feature>
<name>A0ABR8YJ50_9MICC</name>
<dbReference type="Pfam" id="PF01595">
    <property type="entry name" value="CNNM"/>
    <property type="match status" value="1"/>
</dbReference>
<dbReference type="InterPro" id="IPR016169">
    <property type="entry name" value="FAD-bd_PCMH_sub2"/>
</dbReference>
<dbReference type="InterPro" id="IPR044751">
    <property type="entry name" value="Ion_transp-like_CBS"/>
</dbReference>
<keyword evidence="4 10" id="KW-0812">Transmembrane</keyword>
<dbReference type="InterPro" id="IPR051676">
    <property type="entry name" value="UPF0053_domain"/>
</dbReference>
<keyword evidence="3" id="KW-1003">Cell membrane</keyword>
<sequence>MEWLFLCAGLLLICGTGFFVAVEFALVALDQPTVRRAVEDGDQKAVPLLRCLTTLSTQLSSCQLGITITTLLTGYVMEPSVGRLLQGPLAVLGLPPAAALSVSVVAAMLLATLLSMLLGELIPKNMSIALPFRVGRALARPQLAFTFVFKPAILLLNGFSNKVLNLFGLEAKEEVSGARTPAELSSMVRRSAEMGTLDRGTANFLARTLSFSERTAADVMTPRIRLETMDSEQPVSDVIEAARRTGYSRFPVLGDSPDDIRGVVHVKKAVAVPRHKRSGLPVAAIMSEVLRVPETVHLDSLLSELRGANLQLAVVLDEYGGTAGVATLEDLVEEIVGEVSDEHDKLKPGVLQSASGYWYFPGIMRPDEVSELVPSLQVPDDSGYETVGGYIMAGLGRIAEVGDTVPVPGGTLEVERMDGRRIDRVCFVPDGDEEPAAGRDAGEGADRKPSAPVSTAREPKPSAPTGQPVHGSTAAPLRKEGAR</sequence>
<evidence type="ECO:0000256" key="7">
    <source>
        <dbReference type="ARBA" id="ARBA00023122"/>
    </source>
</evidence>
<dbReference type="PANTHER" id="PTHR43099">
    <property type="entry name" value="UPF0053 PROTEIN YRKA"/>
    <property type="match status" value="1"/>
</dbReference>
<dbReference type="InterPro" id="IPR036318">
    <property type="entry name" value="FAD-bd_PCMH-like_sf"/>
</dbReference>
<evidence type="ECO:0000256" key="12">
    <source>
        <dbReference type="SAM" id="Phobius"/>
    </source>
</evidence>
<organism evidence="15 16">
    <name type="scientific">Arthrobacter pullicola</name>
    <dbReference type="NCBI Taxonomy" id="2762224"/>
    <lineage>
        <taxon>Bacteria</taxon>
        <taxon>Bacillati</taxon>
        <taxon>Actinomycetota</taxon>
        <taxon>Actinomycetes</taxon>
        <taxon>Micrococcales</taxon>
        <taxon>Micrococcaceae</taxon>
        <taxon>Arthrobacter</taxon>
    </lineage>
</organism>
<dbReference type="SUPFAM" id="SSF54631">
    <property type="entry name" value="CBS-domain pair"/>
    <property type="match status" value="1"/>
</dbReference>
<evidence type="ECO:0000259" key="13">
    <source>
        <dbReference type="PROSITE" id="PS51371"/>
    </source>
</evidence>
<dbReference type="InterPro" id="IPR005170">
    <property type="entry name" value="Transptr-assoc_dom"/>
</dbReference>
<accession>A0ABR8YJ50</accession>
<dbReference type="CDD" id="cd04590">
    <property type="entry name" value="CBS_pair_CorC_HlyC_assoc"/>
    <property type="match status" value="1"/>
</dbReference>
<evidence type="ECO:0000256" key="3">
    <source>
        <dbReference type="ARBA" id="ARBA00022475"/>
    </source>
</evidence>
<keyword evidence="5" id="KW-0677">Repeat</keyword>
<proteinExistence type="inferred from homology"/>
<dbReference type="Gene3D" id="3.10.580.10">
    <property type="entry name" value="CBS-domain"/>
    <property type="match status" value="1"/>
</dbReference>
<feature type="compositionally biased region" description="Basic and acidic residues" evidence="11">
    <location>
        <begin position="436"/>
        <end position="449"/>
    </location>
</feature>
<dbReference type="Proteomes" id="UP000652763">
    <property type="component" value="Unassembled WGS sequence"/>
</dbReference>
<evidence type="ECO:0000256" key="2">
    <source>
        <dbReference type="ARBA" id="ARBA00006337"/>
    </source>
</evidence>
<feature type="region of interest" description="Disordered" evidence="11">
    <location>
        <begin position="426"/>
        <end position="483"/>
    </location>
</feature>
<evidence type="ECO:0000259" key="14">
    <source>
        <dbReference type="PROSITE" id="PS51846"/>
    </source>
</evidence>
<evidence type="ECO:0000256" key="11">
    <source>
        <dbReference type="SAM" id="MobiDB-lite"/>
    </source>
</evidence>
<comment type="caution">
    <text evidence="15">The sequence shown here is derived from an EMBL/GenBank/DDBJ whole genome shotgun (WGS) entry which is preliminary data.</text>
</comment>
<dbReference type="PANTHER" id="PTHR43099:SF6">
    <property type="entry name" value="UPF0053 PROTEIN RV1842C"/>
    <property type="match status" value="1"/>
</dbReference>
<keyword evidence="8 10" id="KW-0472">Membrane</keyword>
<protein>
    <submittedName>
        <fullName evidence="15">HlyC/CorC family transporter</fullName>
    </submittedName>
</protein>
<evidence type="ECO:0000256" key="8">
    <source>
        <dbReference type="ARBA" id="ARBA00023136"/>
    </source>
</evidence>
<dbReference type="SUPFAM" id="SSF56176">
    <property type="entry name" value="FAD-binding/transporter-associated domain-like"/>
    <property type="match status" value="1"/>
</dbReference>
<dbReference type="InterPro" id="IPR046342">
    <property type="entry name" value="CBS_dom_sf"/>
</dbReference>
<evidence type="ECO:0000313" key="15">
    <source>
        <dbReference type="EMBL" id="MBD8044253.1"/>
    </source>
</evidence>
<feature type="domain" description="CNNM transmembrane" evidence="14">
    <location>
        <begin position="1"/>
        <end position="201"/>
    </location>
</feature>
<keyword evidence="7 9" id="KW-0129">CBS domain</keyword>
<dbReference type="InterPro" id="IPR000644">
    <property type="entry name" value="CBS_dom"/>
</dbReference>
<keyword evidence="16" id="KW-1185">Reference proteome</keyword>
<feature type="domain" description="CBS" evidence="13">
    <location>
        <begin position="285"/>
        <end position="342"/>
    </location>
</feature>
<dbReference type="EMBL" id="JACSQC010000004">
    <property type="protein sequence ID" value="MBD8044253.1"/>
    <property type="molecule type" value="Genomic_DNA"/>
</dbReference>
<evidence type="ECO:0000256" key="6">
    <source>
        <dbReference type="ARBA" id="ARBA00022989"/>
    </source>
</evidence>
<comment type="similarity">
    <text evidence="2">Belongs to the UPF0053 family.</text>
</comment>
<evidence type="ECO:0000256" key="9">
    <source>
        <dbReference type="PROSITE-ProRule" id="PRU00703"/>
    </source>
</evidence>